<reference evidence="1" key="1">
    <citation type="submission" date="2018-05" db="EMBL/GenBank/DDBJ databases">
        <authorList>
            <person name="Lanie J.A."/>
            <person name="Ng W.-L."/>
            <person name="Kazmierczak K.M."/>
            <person name="Andrzejewski T.M."/>
            <person name="Davidsen T.M."/>
            <person name="Wayne K.J."/>
            <person name="Tettelin H."/>
            <person name="Glass J.I."/>
            <person name="Rusch D."/>
            <person name="Podicherti R."/>
            <person name="Tsui H.-C.T."/>
            <person name="Winkler M.E."/>
        </authorList>
    </citation>
    <scope>NUCLEOTIDE SEQUENCE</scope>
</reference>
<evidence type="ECO:0000313" key="1">
    <source>
        <dbReference type="EMBL" id="SVB68961.1"/>
    </source>
</evidence>
<dbReference type="AlphaFoldDB" id="A0A382G437"/>
<protein>
    <submittedName>
        <fullName evidence="1">Uncharacterized protein</fullName>
    </submittedName>
</protein>
<proteinExistence type="predicted"/>
<accession>A0A382G437</accession>
<dbReference type="EMBL" id="UINC01052985">
    <property type="protein sequence ID" value="SVB68961.1"/>
    <property type="molecule type" value="Genomic_DNA"/>
</dbReference>
<gene>
    <name evidence="1" type="ORF">METZ01_LOCUS221815</name>
</gene>
<organism evidence="1">
    <name type="scientific">marine metagenome</name>
    <dbReference type="NCBI Taxonomy" id="408172"/>
    <lineage>
        <taxon>unclassified sequences</taxon>
        <taxon>metagenomes</taxon>
        <taxon>ecological metagenomes</taxon>
    </lineage>
</organism>
<name>A0A382G437_9ZZZZ</name>
<sequence length="72" mass="8269">MSIAQETIHIKNMDSIIRCNNPTYCELRSESERAINRELPIPQVIAITDNLLWLGECFKPKPTIMRLIGTNI</sequence>